<dbReference type="SUPFAM" id="SSF69118">
    <property type="entry name" value="AhpD-like"/>
    <property type="match status" value="1"/>
</dbReference>
<keyword evidence="3" id="KW-1185">Reference proteome</keyword>
<evidence type="ECO:0000259" key="1">
    <source>
        <dbReference type="Pfam" id="PF02627"/>
    </source>
</evidence>
<gene>
    <name evidence="2" type="primary">ydfG</name>
    <name evidence="2" type="ORF">GCM10010911_26560</name>
</gene>
<reference evidence="2" key="2">
    <citation type="submission" date="2020-09" db="EMBL/GenBank/DDBJ databases">
        <authorList>
            <person name="Sun Q."/>
            <person name="Zhou Y."/>
        </authorList>
    </citation>
    <scope>NUCLEOTIDE SEQUENCE</scope>
    <source>
        <strain evidence="2">CGMCC 1.15178</strain>
    </source>
</reference>
<organism evidence="2 3">
    <name type="scientific">Paenibacillus nasutitermitis</name>
    <dbReference type="NCBI Taxonomy" id="1652958"/>
    <lineage>
        <taxon>Bacteria</taxon>
        <taxon>Bacillati</taxon>
        <taxon>Bacillota</taxon>
        <taxon>Bacilli</taxon>
        <taxon>Bacillales</taxon>
        <taxon>Paenibacillaceae</taxon>
        <taxon>Paenibacillus</taxon>
    </lineage>
</organism>
<dbReference type="RefSeq" id="WP_268239512.1">
    <property type="nucleotide sequence ID" value="NZ_BMHP01000002.1"/>
</dbReference>
<dbReference type="AlphaFoldDB" id="A0A917DUA9"/>
<dbReference type="PANTHER" id="PTHR34846:SF10">
    <property type="entry name" value="CYTOPLASMIC PROTEIN"/>
    <property type="match status" value="1"/>
</dbReference>
<accession>A0A917DUA9</accession>
<evidence type="ECO:0000313" key="3">
    <source>
        <dbReference type="Proteomes" id="UP000612456"/>
    </source>
</evidence>
<dbReference type="Gene3D" id="1.20.1290.10">
    <property type="entry name" value="AhpD-like"/>
    <property type="match status" value="1"/>
</dbReference>
<proteinExistence type="predicted"/>
<evidence type="ECO:0000313" key="2">
    <source>
        <dbReference type="EMBL" id="GGD67483.1"/>
    </source>
</evidence>
<dbReference type="Proteomes" id="UP000612456">
    <property type="component" value="Unassembled WGS sequence"/>
</dbReference>
<dbReference type="EMBL" id="BMHP01000002">
    <property type="protein sequence ID" value="GGD67483.1"/>
    <property type="molecule type" value="Genomic_DNA"/>
</dbReference>
<dbReference type="GO" id="GO:0051920">
    <property type="term" value="F:peroxiredoxin activity"/>
    <property type="evidence" value="ECO:0007669"/>
    <property type="project" value="InterPro"/>
</dbReference>
<name>A0A917DUA9_9BACL</name>
<dbReference type="NCBIfam" id="TIGR00778">
    <property type="entry name" value="ahpD_dom"/>
    <property type="match status" value="1"/>
</dbReference>
<sequence length="145" mass="16697">MKFNHSTVNPEAYQTMLKFHQFTEGTAIEPKLRELIKIRVSQINGCAFCIDMHARDVRKHGESEQRIVLLNAWRETTLYSEAEKAALALAECATVLSSHGVPDQVYEQVLEHFSEKEFVDLLMIINDINSWNRFGVSLHLQPEPR</sequence>
<comment type="caution">
    <text evidence="2">The sequence shown here is derived from an EMBL/GenBank/DDBJ whole genome shotgun (WGS) entry which is preliminary data.</text>
</comment>
<protein>
    <recommendedName>
        <fullName evidence="1">Carboxymuconolactone decarboxylase-like domain-containing protein</fullName>
    </recommendedName>
</protein>
<reference evidence="2" key="1">
    <citation type="journal article" date="2014" name="Int. J. Syst. Evol. Microbiol.">
        <title>Complete genome sequence of Corynebacterium casei LMG S-19264T (=DSM 44701T), isolated from a smear-ripened cheese.</title>
        <authorList>
            <consortium name="US DOE Joint Genome Institute (JGI-PGF)"/>
            <person name="Walter F."/>
            <person name="Albersmeier A."/>
            <person name="Kalinowski J."/>
            <person name="Ruckert C."/>
        </authorList>
    </citation>
    <scope>NUCLEOTIDE SEQUENCE</scope>
    <source>
        <strain evidence="2">CGMCC 1.15178</strain>
    </source>
</reference>
<dbReference type="InterPro" id="IPR003779">
    <property type="entry name" value="CMD-like"/>
</dbReference>
<dbReference type="PANTHER" id="PTHR34846">
    <property type="entry name" value="4-CARBOXYMUCONOLACTONE DECARBOXYLASE FAMILY PROTEIN (AFU_ORTHOLOGUE AFUA_6G11590)"/>
    <property type="match status" value="1"/>
</dbReference>
<dbReference type="Pfam" id="PF02627">
    <property type="entry name" value="CMD"/>
    <property type="match status" value="1"/>
</dbReference>
<dbReference type="InterPro" id="IPR029032">
    <property type="entry name" value="AhpD-like"/>
</dbReference>
<dbReference type="InterPro" id="IPR004675">
    <property type="entry name" value="AhpD_core"/>
</dbReference>
<feature type="domain" description="Carboxymuconolactone decarboxylase-like" evidence="1">
    <location>
        <begin position="10"/>
        <end position="91"/>
    </location>
</feature>